<accession>A0ABT2I1V6</accession>
<keyword evidence="1" id="KW-1133">Transmembrane helix</keyword>
<evidence type="ECO:0000313" key="3">
    <source>
        <dbReference type="Proteomes" id="UP001165583"/>
    </source>
</evidence>
<feature type="transmembrane region" description="Helical" evidence="1">
    <location>
        <begin position="40"/>
        <end position="60"/>
    </location>
</feature>
<keyword evidence="1" id="KW-0472">Membrane</keyword>
<keyword evidence="3" id="KW-1185">Reference proteome</keyword>
<dbReference type="EMBL" id="JANZXA010000002">
    <property type="protein sequence ID" value="MCT2398778.1"/>
    <property type="molecule type" value="Genomic_DNA"/>
</dbReference>
<protein>
    <submittedName>
        <fullName evidence="2">YeeE/YedE family protein</fullName>
    </submittedName>
</protein>
<feature type="transmembrane region" description="Helical" evidence="1">
    <location>
        <begin position="84"/>
        <end position="111"/>
    </location>
</feature>
<organism evidence="2 3">
    <name type="scientific">Novosphingobium mangrovi</name>
    <name type="common">ex Huang et al. 2023</name>
    <dbReference type="NCBI Taxonomy" id="2976432"/>
    <lineage>
        <taxon>Bacteria</taxon>
        <taxon>Pseudomonadati</taxon>
        <taxon>Pseudomonadota</taxon>
        <taxon>Alphaproteobacteria</taxon>
        <taxon>Sphingomonadales</taxon>
        <taxon>Sphingomonadaceae</taxon>
        <taxon>Novosphingobium</taxon>
    </lineage>
</organism>
<sequence>MRLAIGFVTGLLFGFGLLLAGMTSPDKVRAFLDIAGAWDPSLAFVMGGAVMTAMPLFALARRRAKPVAGALFDRPSTTMIDRKLVIGSLTFGIGWGLAGICPGPALVALAIVPSQTLAFVIPMIAGLMVSAAWRRSASGSGVEALQH</sequence>
<reference evidence="2" key="1">
    <citation type="submission" date="2022-09" db="EMBL/GenBank/DDBJ databases">
        <title>Novosphingobium sp. Nov., a polycyclic aromatic hydrocarbon-degrading bacterium isolated form mangrove sediments in HongKong.</title>
        <authorList>
            <person name="Hu Z."/>
        </authorList>
    </citation>
    <scope>NUCLEOTIDE SEQUENCE</scope>
    <source>
        <strain evidence="2">HK4-1</strain>
    </source>
</reference>
<proteinExistence type="predicted"/>
<dbReference type="Proteomes" id="UP001165583">
    <property type="component" value="Unassembled WGS sequence"/>
</dbReference>
<dbReference type="Pfam" id="PF20398">
    <property type="entry name" value="DUF6691"/>
    <property type="match status" value="1"/>
</dbReference>
<keyword evidence="1" id="KW-0812">Transmembrane</keyword>
<gene>
    <name evidence="2" type="ORF">NZK81_04375</name>
</gene>
<evidence type="ECO:0000313" key="2">
    <source>
        <dbReference type="EMBL" id="MCT2398778.1"/>
    </source>
</evidence>
<name>A0ABT2I1V6_9SPHN</name>
<evidence type="ECO:0000256" key="1">
    <source>
        <dbReference type="SAM" id="Phobius"/>
    </source>
</evidence>
<feature type="transmembrane region" description="Helical" evidence="1">
    <location>
        <begin position="117"/>
        <end position="133"/>
    </location>
</feature>
<comment type="caution">
    <text evidence="2">The sequence shown here is derived from an EMBL/GenBank/DDBJ whole genome shotgun (WGS) entry which is preliminary data.</text>
</comment>
<dbReference type="InterPro" id="IPR046513">
    <property type="entry name" value="DUF6691"/>
</dbReference>
<dbReference type="RefSeq" id="WP_260044255.1">
    <property type="nucleotide sequence ID" value="NZ_JANZXA010000002.1"/>
</dbReference>